<evidence type="ECO:0000313" key="2">
    <source>
        <dbReference type="EMBL" id="CAA9309130.1"/>
    </source>
</evidence>
<protein>
    <submittedName>
        <fullName evidence="2">Uncharacterized protein</fullName>
    </submittedName>
</protein>
<gene>
    <name evidence="2" type="ORF">AVDCRST_MAG93-5103</name>
</gene>
<reference evidence="2" key="1">
    <citation type="submission" date="2020-02" db="EMBL/GenBank/DDBJ databases">
        <authorList>
            <person name="Meier V. D."/>
        </authorList>
    </citation>
    <scope>NUCLEOTIDE SEQUENCE</scope>
    <source>
        <strain evidence="2">AVDCRST_MAG93</strain>
    </source>
</reference>
<accession>A0A6J4KL95</accession>
<feature type="chain" id="PRO_5027009603" evidence="1">
    <location>
        <begin position="24"/>
        <end position="75"/>
    </location>
</feature>
<name>A0A6J4KL95_9CHLR</name>
<sequence>MKRIVLALAMGTTLMLGAVAPTAAQSENAAADVSLKCIPVPTVTITVKGEVITSQIVPAEQSNGLGPCKVPPGAV</sequence>
<proteinExistence type="predicted"/>
<dbReference type="EMBL" id="CADCTR010001720">
    <property type="protein sequence ID" value="CAA9309130.1"/>
    <property type="molecule type" value="Genomic_DNA"/>
</dbReference>
<evidence type="ECO:0000256" key="1">
    <source>
        <dbReference type="SAM" id="SignalP"/>
    </source>
</evidence>
<dbReference type="AlphaFoldDB" id="A0A6J4KL95"/>
<feature type="signal peptide" evidence="1">
    <location>
        <begin position="1"/>
        <end position="23"/>
    </location>
</feature>
<keyword evidence="1" id="KW-0732">Signal</keyword>
<organism evidence="2">
    <name type="scientific">uncultured Chloroflexia bacterium</name>
    <dbReference type="NCBI Taxonomy" id="1672391"/>
    <lineage>
        <taxon>Bacteria</taxon>
        <taxon>Bacillati</taxon>
        <taxon>Chloroflexota</taxon>
        <taxon>Chloroflexia</taxon>
        <taxon>environmental samples</taxon>
    </lineage>
</organism>